<reference evidence="1" key="2">
    <citation type="journal article" date="2022" name="New Phytol.">
        <title>Evolutionary transition to the ectomycorrhizal habit in the genomes of a hyperdiverse lineage of mushroom-forming fungi.</title>
        <authorList>
            <person name="Looney B."/>
            <person name="Miyauchi S."/>
            <person name="Morin E."/>
            <person name="Drula E."/>
            <person name="Courty P.E."/>
            <person name="Kohler A."/>
            <person name="Kuo A."/>
            <person name="LaButti K."/>
            <person name="Pangilinan J."/>
            <person name="Lipzen A."/>
            <person name="Riley R."/>
            <person name="Andreopoulos W."/>
            <person name="He G."/>
            <person name="Johnson J."/>
            <person name="Nolan M."/>
            <person name="Tritt A."/>
            <person name="Barry K.W."/>
            <person name="Grigoriev I.V."/>
            <person name="Nagy L.G."/>
            <person name="Hibbett D."/>
            <person name="Henrissat B."/>
            <person name="Matheny P.B."/>
            <person name="Labbe J."/>
            <person name="Martin F.M."/>
        </authorList>
    </citation>
    <scope>NUCLEOTIDE SEQUENCE</scope>
    <source>
        <strain evidence="1">EC-137</strain>
    </source>
</reference>
<reference evidence="1" key="1">
    <citation type="submission" date="2021-02" db="EMBL/GenBank/DDBJ databases">
        <authorList>
            <consortium name="DOE Joint Genome Institute"/>
            <person name="Ahrendt S."/>
            <person name="Looney B.P."/>
            <person name="Miyauchi S."/>
            <person name="Morin E."/>
            <person name="Drula E."/>
            <person name="Courty P.E."/>
            <person name="Chicoki N."/>
            <person name="Fauchery L."/>
            <person name="Kohler A."/>
            <person name="Kuo A."/>
            <person name="Labutti K."/>
            <person name="Pangilinan J."/>
            <person name="Lipzen A."/>
            <person name="Riley R."/>
            <person name="Andreopoulos W."/>
            <person name="He G."/>
            <person name="Johnson J."/>
            <person name="Barry K.W."/>
            <person name="Grigoriev I.V."/>
            <person name="Nagy L."/>
            <person name="Hibbett D."/>
            <person name="Henrissat B."/>
            <person name="Matheny P.B."/>
            <person name="Labbe J."/>
            <person name="Martin F."/>
        </authorList>
    </citation>
    <scope>NUCLEOTIDE SEQUENCE</scope>
    <source>
        <strain evidence="1">EC-137</strain>
    </source>
</reference>
<dbReference type="Proteomes" id="UP000814128">
    <property type="component" value="Unassembled WGS sequence"/>
</dbReference>
<evidence type="ECO:0000313" key="2">
    <source>
        <dbReference type="Proteomes" id="UP000814128"/>
    </source>
</evidence>
<accession>A0ACB8Q479</accession>
<keyword evidence="2" id="KW-1185">Reference proteome</keyword>
<evidence type="ECO:0000313" key="1">
    <source>
        <dbReference type="EMBL" id="KAI0026539.1"/>
    </source>
</evidence>
<protein>
    <submittedName>
        <fullName evidence="1">Uncharacterized protein</fullName>
    </submittedName>
</protein>
<gene>
    <name evidence="1" type="ORF">K488DRAFT_92371</name>
</gene>
<organism evidence="1 2">
    <name type="scientific">Vararia minispora EC-137</name>
    <dbReference type="NCBI Taxonomy" id="1314806"/>
    <lineage>
        <taxon>Eukaryota</taxon>
        <taxon>Fungi</taxon>
        <taxon>Dikarya</taxon>
        <taxon>Basidiomycota</taxon>
        <taxon>Agaricomycotina</taxon>
        <taxon>Agaricomycetes</taxon>
        <taxon>Russulales</taxon>
        <taxon>Lachnocladiaceae</taxon>
        <taxon>Vararia</taxon>
    </lineage>
</organism>
<name>A0ACB8Q479_9AGAM</name>
<dbReference type="EMBL" id="MU274428">
    <property type="protein sequence ID" value="KAI0026539.1"/>
    <property type="molecule type" value="Genomic_DNA"/>
</dbReference>
<comment type="caution">
    <text evidence="1">The sequence shown here is derived from an EMBL/GenBank/DDBJ whole genome shotgun (WGS) entry which is preliminary data.</text>
</comment>
<sequence length="95" mass="10105">MRFSWTGTTRSVSAFFRGAFRKGIKPIIVMFDLIFSTPLAPDVLTTTADLPMPPSLDGSVDVLGSPSGARSRAGDFAPPANDKNLLKSPKTHVVG</sequence>
<proteinExistence type="predicted"/>